<dbReference type="SUPFAM" id="SSF161111">
    <property type="entry name" value="Cation efflux protein transmembrane domain-like"/>
    <property type="match status" value="1"/>
</dbReference>
<feature type="transmembrane region" description="Helical" evidence="8">
    <location>
        <begin position="153"/>
        <end position="173"/>
    </location>
</feature>
<dbReference type="InterPro" id="IPR050681">
    <property type="entry name" value="CDF/SLC30A"/>
</dbReference>
<dbReference type="PANTHER" id="PTHR11562:SF17">
    <property type="entry name" value="RE54080P-RELATED"/>
    <property type="match status" value="1"/>
</dbReference>
<keyword evidence="7 8" id="KW-0472">Membrane</keyword>
<dbReference type="Gene3D" id="3.30.70.1350">
    <property type="entry name" value="Cation efflux protein, cytoplasmic domain"/>
    <property type="match status" value="1"/>
</dbReference>
<dbReference type="Pfam" id="PF01545">
    <property type="entry name" value="Cation_efflux"/>
    <property type="match status" value="1"/>
</dbReference>
<feature type="transmembrane region" description="Helical" evidence="8">
    <location>
        <begin position="50"/>
        <end position="71"/>
    </location>
</feature>
<dbReference type="NCBIfam" id="TIGR01297">
    <property type="entry name" value="CDF"/>
    <property type="match status" value="1"/>
</dbReference>
<keyword evidence="5 8" id="KW-1133">Transmembrane helix</keyword>
<comment type="subcellular location">
    <subcellularLocation>
        <location evidence="1">Membrane</location>
        <topology evidence="1">Multi-pass membrane protein</topology>
    </subcellularLocation>
</comment>
<name>A0A7W5YC95_9ACTN</name>
<feature type="transmembrane region" description="Helical" evidence="8">
    <location>
        <begin position="118"/>
        <end position="141"/>
    </location>
</feature>
<proteinExistence type="inferred from homology"/>
<dbReference type="InterPro" id="IPR027470">
    <property type="entry name" value="Cation_efflux_CTD"/>
</dbReference>
<feature type="transmembrane region" description="Helical" evidence="8">
    <location>
        <begin position="83"/>
        <end position="106"/>
    </location>
</feature>
<dbReference type="GO" id="GO:0005385">
    <property type="term" value="F:zinc ion transmembrane transporter activity"/>
    <property type="evidence" value="ECO:0007669"/>
    <property type="project" value="TreeGrafter"/>
</dbReference>
<evidence type="ECO:0000313" key="11">
    <source>
        <dbReference type="EMBL" id="MBB3732201.1"/>
    </source>
</evidence>
<evidence type="ECO:0000256" key="7">
    <source>
        <dbReference type="ARBA" id="ARBA00023136"/>
    </source>
</evidence>
<evidence type="ECO:0000256" key="6">
    <source>
        <dbReference type="ARBA" id="ARBA00023065"/>
    </source>
</evidence>
<keyword evidence="4 8" id="KW-0812">Transmembrane</keyword>
<dbReference type="Gene3D" id="1.20.1510.10">
    <property type="entry name" value="Cation efflux protein transmembrane domain"/>
    <property type="match status" value="1"/>
</dbReference>
<evidence type="ECO:0000256" key="2">
    <source>
        <dbReference type="ARBA" id="ARBA00008873"/>
    </source>
</evidence>
<keyword evidence="12" id="KW-1185">Reference proteome</keyword>
<sequence>MGGGHGHGQASATARHHGRLLVVVAITSLVFVVQVVGGIAANSLALISDALHVATDITGVLMALIASHFAARPASERRTFGYYRLEILAAMVNAIVLFGIAIWVFSEAWTRLFAPPEVSSGLVLVIALFGLAVNALSLGLLHRGQQESLNVRGAYLEVLGDLLGSVAVVVAAVAIQLTGWWVIDPIASVVVAVMILPRAWRLLREAVDVLLEATPKGMDLSEIRRHMMDRHGVLDVHDLHAWTLTSGLPVLSAHVVVEDSRLRDAGRLLDELHETLLGRFDVEHSTIQIEPVGHSDHEGARHA</sequence>
<feature type="transmembrane region" description="Helical" evidence="8">
    <location>
        <begin position="179"/>
        <end position="196"/>
    </location>
</feature>
<keyword evidence="6" id="KW-0406">Ion transport</keyword>
<feature type="domain" description="Cation efflux protein transmembrane" evidence="9">
    <location>
        <begin position="20"/>
        <end position="211"/>
    </location>
</feature>
<evidence type="ECO:0000313" key="12">
    <source>
        <dbReference type="Proteomes" id="UP000579945"/>
    </source>
</evidence>
<dbReference type="Proteomes" id="UP000579945">
    <property type="component" value="Unassembled WGS sequence"/>
</dbReference>
<evidence type="ECO:0000256" key="3">
    <source>
        <dbReference type="ARBA" id="ARBA00022448"/>
    </source>
</evidence>
<dbReference type="SUPFAM" id="SSF160240">
    <property type="entry name" value="Cation efflux protein cytoplasmic domain-like"/>
    <property type="match status" value="1"/>
</dbReference>
<dbReference type="InterPro" id="IPR036837">
    <property type="entry name" value="Cation_efflux_CTD_sf"/>
</dbReference>
<dbReference type="PANTHER" id="PTHR11562">
    <property type="entry name" value="CATION EFFLUX PROTEIN/ ZINC TRANSPORTER"/>
    <property type="match status" value="1"/>
</dbReference>
<dbReference type="RefSeq" id="WP_183659046.1">
    <property type="nucleotide sequence ID" value="NZ_BAAAXX010000033.1"/>
</dbReference>
<accession>A0A7W5YC95</accession>
<evidence type="ECO:0000256" key="1">
    <source>
        <dbReference type="ARBA" id="ARBA00004141"/>
    </source>
</evidence>
<dbReference type="GO" id="GO:0005886">
    <property type="term" value="C:plasma membrane"/>
    <property type="evidence" value="ECO:0007669"/>
    <property type="project" value="TreeGrafter"/>
</dbReference>
<evidence type="ECO:0000256" key="4">
    <source>
        <dbReference type="ARBA" id="ARBA00022692"/>
    </source>
</evidence>
<dbReference type="AlphaFoldDB" id="A0A7W5YC95"/>
<dbReference type="Pfam" id="PF16916">
    <property type="entry name" value="ZT_dimer"/>
    <property type="match status" value="1"/>
</dbReference>
<keyword evidence="3" id="KW-0813">Transport</keyword>
<evidence type="ECO:0000259" key="9">
    <source>
        <dbReference type="Pfam" id="PF01545"/>
    </source>
</evidence>
<dbReference type="InterPro" id="IPR002524">
    <property type="entry name" value="Cation_efflux"/>
</dbReference>
<dbReference type="GeneID" id="95394248"/>
<protein>
    <submittedName>
        <fullName evidence="11">Cobalt-zinc-cadmium efflux system protein</fullName>
    </submittedName>
</protein>
<comment type="caution">
    <text evidence="11">The sequence shown here is derived from an EMBL/GenBank/DDBJ whole genome shotgun (WGS) entry which is preliminary data.</text>
</comment>
<organism evidence="11 12">
    <name type="scientific">Nonomuraea dietziae</name>
    <dbReference type="NCBI Taxonomy" id="65515"/>
    <lineage>
        <taxon>Bacteria</taxon>
        <taxon>Bacillati</taxon>
        <taxon>Actinomycetota</taxon>
        <taxon>Actinomycetes</taxon>
        <taxon>Streptosporangiales</taxon>
        <taxon>Streptosporangiaceae</taxon>
        <taxon>Nonomuraea</taxon>
    </lineage>
</organism>
<evidence type="ECO:0000256" key="5">
    <source>
        <dbReference type="ARBA" id="ARBA00022989"/>
    </source>
</evidence>
<evidence type="ECO:0000256" key="8">
    <source>
        <dbReference type="SAM" id="Phobius"/>
    </source>
</evidence>
<comment type="similarity">
    <text evidence="2">Belongs to the cation diffusion facilitator (CDF) transporter (TC 2.A.4) family. SLC30A subfamily.</text>
</comment>
<reference evidence="11 12" key="1">
    <citation type="submission" date="2020-08" db="EMBL/GenBank/DDBJ databases">
        <title>Sequencing the genomes of 1000 actinobacteria strains.</title>
        <authorList>
            <person name="Klenk H.-P."/>
        </authorList>
    </citation>
    <scope>NUCLEOTIDE SEQUENCE [LARGE SCALE GENOMIC DNA]</scope>
    <source>
        <strain evidence="11 12">DSM 44320</strain>
    </source>
</reference>
<dbReference type="InterPro" id="IPR058533">
    <property type="entry name" value="Cation_efflux_TM"/>
</dbReference>
<evidence type="ECO:0000259" key="10">
    <source>
        <dbReference type="Pfam" id="PF16916"/>
    </source>
</evidence>
<feature type="transmembrane region" description="Helical" evidence="8">
    <location>
        <begin position="20"/>
        <end position="44"/>
    </location>
</feature>
<dbReference type="EMBL" id="JACIBV010000001">
    <property type="protein sequence ID" value="MBB3732201.1"/>
    <property type="molecule type" value="Genomic_DNA"/>
</dbReference>
<dbReference type="InterPro" id="IPR027469">
    <property type="entry name" value="Cation_efflux_TMD_sf"/>
</dbReference>
<gene>
    <name evidence="11" type="ORF">FHR33_008061</name>
</gene>
<feature type="domain" description="Cation efflux protein cytoplasmic" evidence="10">
    <location>
        <begin position="215"/>
        <end position="291"/>
    </location>
</feature>